<feature type="transmembrane region" description="Helical" evidence="1">
    <location>
        <begin position="170"/>
        <end position="196"/>
    </location>
</feature>
<feature type="transmembrane region" description="Helical" evidence="1">
    <location>
        <begin position="280"/>
        <end position="300"/>
    </location>
</feature>
<accession>A0ABR9MTW9</accession>
<keyword evidence="1" id="KW-0812">Transmembrane</keyword>
<feature type="transmembrane region" description="Helical" evidence="1">
    <location>
        <begin position="137"/>
        <end position="158"/>
    </location>
</feature>
<feature type="transmembrane region" description="Helical" evidence="1">
    <location>
        <begin position="222"/>
        <end position="241"/>
    </location>
</feature>
<dbReference type="RefSeq" id="WP_192860787.1">
    <property type="nucleotide sequence ID" value="NZ_JADAQT010000013.1"/>
</dbReference>
<evidence type="ECO:0000313" key="3">
    <source>
        <dbReference type="Proteomes" id="UP000625527"/>
    </source>
</evidence>
<keyword evidence="1" id="KW-1133">Transmembrane helix</keyword>
<comment type="caution">
    <text evidence="2">The sequence shown here is derived from an EMBL/GenBank/DDBJ whole genome shotgun (WGS) entry which is preliminary data.</text>
</comment>
<keyword evidence="3" id="KW-1185">Reference proteome</keyword>
<feature type="transmembrane region" description="Helical" evidence="1">
    <location>
        <begin position="62"/>
        <end position="80"/>
    </location>
</feature>
<organism evidence="2 3">
    <name type="scientific">Myceligenerans pegani</name>
    <dbReference type="NCBI Taxonomy" id="2776917"/>
    <lineage>
        <taxon>Bacteria</taxon>
        <taxon>Bacillati</taxon>
        <taxon>Actinomycetota</taxon>
        <taxon>Actinomycetes</taxon>
        <taxon>Micrococcales</taxon>
        <taxon>Promicromonosporaceae</taxon>
        <taxon>Myceligenerans</taxon>
    </lineage>
</organism>
<gene>
    <name evidence="2" type="ORF">IHE71_00580</name>
</gene>
<name>A0ABR9MTW9_9MICO</name>
<evidence type="ECO:0000313" key="2">
    <source>
        <dbReference type="EMBL" id="MBE1874207.1"/>
    </source>
</evidence>
<evidence type="ECO:0000256" key="1">
    <source>
        <dbReference type="SAM" id="Phobius"/>
    </source>
</evidence>
<sequence length="315" mass="32559">MDRSWIGFAAAVASFAAVWTSVGLLQSGVFNIKEARNFFIGLERESFPPDDVAMIDDLGREGVWQVVGGVLLLVVALIALRWARSGLVAAGAALVLVSLVGAFAMLTETLPVVFMIDFALPGSQSVAWSPTTSDTEFLASGVGIVVGVALAVAGVLAGTRRPASPWRERVLGAGVGVLVAVGGTLSLAAGVLMNYWPLAHMEEVWPTSGLWSLREEEPFEPGGALLMLLGVALVAGALWSVRWTSIGVWIAAGLWVVLAVATFTPTGVPGAGDNVVSGGIVLVGAWFGVLALIAATLGLVTHATRMHPPGQAPST</sequence>
<protein>
    <recommendedName>
        <fullName evidence="4">DUF998 domain-containing protein</fullName>
    </recommendedName>
</protein>
<keyword evidence="1" id="KW-0472">Membrane</keyword>
<evidence type="ECO:0008006" key="4">
    <source>
        <dbReference type="Google" id="ProtNLM"/>
    </source>
</evidence>
<reference evidence="2 3" key="1">
    <citation type="submission" date="2020-10" db="EMBL/GenBank/DDBJ databases">
        <title>Myceligenerans pegani sp. nov., an endophytic actinomycete isolated from Peganum harmala L. in Xinjiang, China.</title>
        <authorList>
            <person name="Xin L."/>
        </authorList>
    </citation>
    <scope>NUCLEOTIDE SEQUENCE [LARGE SCALE GENOMIC DNA]</scope>
    <source>
        <strain evidence="2 3">TRM65318</strain>
    </source>
</reference>
<feature type="transmembrane region" description="Helical" evidence="1">
    <location>
        <begin position="248"/>
        <end position="268"/>
    </location>
</feature>
<proteinExistence type="predicted"/>
<feature type="transmembrane region" description="Helical" evidence="1">
    <location>
        <begin position="87"/>
        <end position="106"/>
    </location>
</feature>
<dbReference type="EMBL" id="JADAQT010000013">
    <property type="protein sequence ID" value="MBE1874207.1"/>
    <property type="molecule type" value="Genomic_DNA"/>
</dbReference>
<dbReference type="Proteomes" id="UP000625527">
    <property type="component" value="Unassembled WGS sequence"/>
</dbReference>